<dbReference type="GO" id="GO:2000022">
    <property type="term" value="P:regulation of jasmonic acid mediated signaling pathway"/>
    <property type="evidence" value="ECO:0007669"/>
    <property type="project" value="UniProtKB-UniRule"/>
</dbReference>
<dbReference type="PROSITE" id="PS51320">
    <property type="entry name" value="TIFY"/>
    <property type="match status" value="1"/>
</dbReference>
<protein>
    <recommendedName>
        <fullName evidence="2">Protein TIFY</fullName>
    </recommendedName>
    <alternativeName>
        <fullName evidence="2">Jasmonate ZIM domain-containing protein</fullName>
    </alternativeName>
</protein>
<comment type="caution">
    <text evidence="5">The sequence shown here is derived from an EMBL/GenBank/DDBJ whole genome shotgun (WGS) entry which is preliminary data.</text>
</comment>
<dbReference type="AlphaFoldDB" id="A0A9Q0JRE6"/>
<gene>
    <name evidence="5" type="ORF">Tsubulata_031319</name>
</gene>
<dbReference type="Proteomes" id="UP001141552">
    <property type="component" value="Unassembled WGS sequence"/>
</dbReference>
<evidence type="ECO:0000256" key="1">
    <source>
        <dbReference type="ARBA" id="ARBA00008614"/>
    </source>
</evidence>
<dbReference type="GO" id="GO:0031347">
    <property type="term" value="P:regulation of defense response"/>
    <property type="evidence" value="ECO:0007669"/>
    <property type="project" value="UniProtKB-UniRule"/>
</dbReference>
<name>A0A9Q0JRE6_9ROSI</name>
<evidence type="ECO:0000313" key="5">
    <source>
        <dbReference type="EMBL" id="KAJ4850367.1"/>
    </source>
</evidence>
<dbReference type="InterPro" id="IPR010399">
    <property type="entry name" value="Tify_dom"/>
</dbReference>
<organism evidence="5 6">
    <name type="scientific">Turnera subulata</name>
    <dbReference type="NCBI Taxonomy" id="218843"/>
    <lineage>
        <taxon>Eukaryota</taxon>
        <taxon>Viridiplantae</taxon>
        <taxon>Streptophyta</taxon>
        <taxon>Embryophyta</taxon>
        <taxon>Tracheophyta</taxon>
        <taxon>Spermatophyta</taxon>
        <taxon>Magnoliopsida</taxon>
        <taxon>eudicotyledons</taxon>
        <taxon>Gunneridae</taxon>
        <taxon>Pentapetalae</taxon>
        <taxon>rosids</taxon>
        <taxon>fabids</taxon>
        <taxon>Malpighiales</taxon>
        <taxon>Passifloraceae</taxon>
        <taxon>Turnera</taxon>
    </lineage>
</organism>
<comment type="domain">
    <text evidence="2">The jas domain is required for interaction with COI1.</text>
</comment>
<comment type="subcellular location">
    <subcellularLocation>
        <location evidence="2">Nucleus</location>
    </subcellularLocation>
</comment>
<feature type="region of interest" description="Disordered" evidence="3">
    <location>
        <begin position="173"/>
        <end position="223"/>
    </location>
</feature>
<dbReference type="GO" id="GO:0005634">
    <property type="term" value="C:nucleus"/>
    <property type="evidence" value="ECO:0007669"/>
    <property type="project" value="UniProtKB-SubCell"/>
</dbReference>
<sequence>MEGQSETCEEVKGKSGGEVTINNNNNGAGANEKMGSCKEEPKVAELWTPSSRPTTPPTSGPNAGTPASEQLTIFYGGKVVVFDAIPAEKVQEIMLMATAAAAAAKSADLKNSGSGCPAGAPVLTRSPSMQSTASPQPQAFPVRQNSFCKLQAELPFARRHSLQRFFEKRRDRLVSKNPYPTSPATKMEETKKAEFNAEGSPNSGCFEKAPESELQQKVAANLV</sequence>
<feature type="domain" description="Tify" evidence="4">
    <location>
        <begin position="64"/>
        <end position="99"/>
    </location>
</feature>
<proteinExistence type="inferred from homology"/>
<reference evidence="5" key="2">
    <citation type="journal article" date="2023" name="Plants (Basel)">
        <title>Annotation of the Turnera subulata (Passifloraceae) Draft Genome Reveals the S-Locus Evolved after the Divergence of Turneroideae from Passifloroideae in a Stepwise Manner.</title>
        <authorList>
            <person name="Henning P.M."/>
            <person name="Roalson E.H."/>
            <person name="Mir W."/>
            <person name="McCubbin A.G."/>
            <person name="Shore J.S."/>
        </authorList>
    </citation>
    <scope>NUCLEOTIDE SEQUENCE</scope>
    <source>
        <strain evidence="5">F60SS</strain>
    </source>
</reference>
<feature type="compositionally biased region" description="Polar residues" evidence="3">
    <location>
        <begin position="125"/>
        <end position="139"/>
    </location>
</feature>
<dbReference type="Pfam" id="PF09425">
    <property type="entry name" value="Jas_motif"/>
    <property type="match status" value="1"/>
</dbReference>
<dbReference type="Pfam" id="PF06200">
    <property type="entry name" value="tify"/>
    <property type="match status" value="1"/>
</dbReference>
<evidence type="ECO:0000313" key="6">
    <source>
        <dbReference type="Proteomes" id="UP001141552"/>
    </source>
</evidence>
<dbReference type="PANTHER" id="PTHR33077:SF61">
    <property type="entry name" value="PROTEIN TIFY 3A-RELATED"/>
    <property type="match status" value="1"/>
</dbReference>
<dbReference type="InterPro" id="IPR040390">
    <property type="entry name" value="TIFY/JAZ"/>
</dbReference>
<dbReference type="InterPro" id="IPR018467">
    <property type="entry name" value="CCT_CS"/>
</dbReference>
<dbReference type="OrthoDB" id="649989at2759"/>
<accession>A0A9Q0JRE6</accession>
<feature type="region of interest" description="Disordered" evidence="3">
    <location>
        <begin position="110"/>
        <end position="139"/>
    </location>
</feature>
<evidence type="ECO:0000259" key="4">
    <source>
        <dbReference type="PROSITE" id="PS51320"/>
    </source>
</evidence>
<comment type="similarity">
    <text evidence="1 2">Belongs to the TIFY/JAZ family.</text>
</comment>
<dbReference type="EMBL" id="JAKUCV010000351">
    <property type="protein sequence ID" value="KAJ4850367.1"/>
    <property type="molecule type" value="Genomic_DNA"/>
</dbReference>
<dbReference type="SMART" id="SM00979">
    <property type="entry name" value="TIFY"/>
    <property type="match status" value="1"/>
</dbReference>
<evidence type="ECO:0000256" key="3">
    <source>
        <dbReference type="SAM" id="MobiDB-lite"/>
    </source>
</evidence>
<keyword evidence="2" id="KW-0539">Nucleus</keyword>
<feature type="region of interest" description="Disordered" evidence="3">
    <location>
        <begin position="1"/>
        <end position="66"/>
    </location>
</feature>
<reference evidence="5" key="1">
    <citation type="submission" date="2022-02" db="EMBL/GenBank/DDBJ databases">
        <authorList>
            <person name="Henning P.M."/>
            <person name="McCubbin A.G."/>
            <person name="Shore J.S."/>
        </authorList>
    </citation>
    <scope>NUCLEOTIDE SEQUENCE</scope>
    <source>
        <strain evidence="5">F60SS</strain>
        <tissue evidence="5">Leaves</tissue>
    </source>
</reference>
<keyword evidence="6" id="KW-1185">Reference proteome</keyword>
<feature type="compositionally biased region" description="Basic and acidic residues" evidence="3">
    <location>
        <begin position="186"/>
        <end position="195"/>
    </location>
</feature>
<evidence type="ECO:0000256" key="2">
    <source>
        <dbReference type="RuleBase" id="RU369065"/>
    </source>
</evidence>
<dbReference type="GO" id="GO:0009611">
    <property type="term" value="P:response to wounding"/>
    <property type="evidence" value="ECO:0007669"/>
    <property type="project" value="UniProtKB-UniRule"/>
</dbReference>
<comment type="function">
    <text evidence="2">Repressor of jasmonate responses.</text>
</comment>
<dbReference type="PANTHER" id="PTHR33077">
    <property type="entry name" value="PROTEIN TIFY 4A-RELATED-RELATED"/>
    <property type="match status" value="1"/>
</dbReference>
<keyword evidence="2" id="KW-1184">Jasmonic acid signaling pathway</keyword>
<feature type="compositionally biased region" description="Low complexity" evidence="3">
    <location>
        <begin position="22"/>
        <end position="31"/>
    </location>
</feature>